<dbReference type="InterPro" id="IPR001628">
    <property type="entry name" value="Znf_hrmn_rcpt"/>
</dbReference>
<keyword evidence="12" id="KW-1185">Reference proteome</keyword>
<evidence type="ECO:0000256" key="1">
    <source>
        <dbReference type="ARBA" id="ARBA00022723"/>
    </source>
</evidence>
<organism evidence="11 12">
    <name type="scientific">Geodia barretti</name>
    <name type="common">Barrett's horny sponge</name>
    <dbReference type="NCBI Taxonomy" id="519541"/>
    <lineage>
        <taxon>Eukaryota</taxon>
        <taxon>Metazoa</taxon>
        <taxon>Porifera</taxon>
        <taxon>Demospongiae</taxon>
        <taxon>Heteroscleromorpha</taxon>
        <taxon>Tetractinellida</taxon>
        <taxon>Astrophorina</taxon>
        <taxon>Geodiidae</taxon>
        <taxon>Geodia</taxon>
    </lineage>
</organism>
<dbReference type="Gene3D" id="3.30.50.10">
    <property type="entry name" value="Erythroid Transcription Factor GATA-1, subunit A"/>
    <property type="match status" value="1"/>
</dbReference>
<keyword evidence="2" id="KW-0863">Zinc-finger</keyword>
<dbReference type="Proteomes" id="UP001174909">
    <property type="component" value="Unassembled WGS sequence"/>
</dbReference>
<evidence type="ECO:0000256" key="6">
    <source>
        <dbReference type="ARBA" id="ARBA00023163"/>
    </source>
</evidence>
<name>A0AA35SR07_GEOBA</name>
<dbReference type="AlphaFoldDB" id="A0AA35SR07"/>
<proteinExistence type="predicted"/>
<evidence type="ECO:0000256" key="9">
    <source>
        <dbReference type="SAM" id="MobiDB-lite"/>
    </source>
</evidence>
<feature type="compositionally biased region" description="Polar residues" evidence="9">
    <location>
        <begin position="348"/>
        <end position="368"/>
    </location>
</feature>
<feature type="region of interest" description="Disordered" evidence="9">
    <location>
        <begin position="18"/>
        <end position="52"/>
    </location>
</feature>
<dbReference type="GO" id="GO:0008270">
    <property type="term" value="F:zinc ion binding"/>
    <property type="evidence" value="ECO:0007669"/>
    <property type="project" value="UniProtKB-KW"/>
</dbReference>
<feature type="compositionally biased region" description="Low complexity" evidence="9">
    <location>
        <begin position="326"/>
        <end position="347"/>
    </location>
</feature>
<dbReference type="InterPro" id="IPR013088">
    <property type="entry name" value="Znf_NHR/GATA"/>
</dbReference>
<keyword evidence="1" id="KW-0479">Metal-binding</keyword>
<feature type="region of interest" description="Disordered" evidence="9">
    <location>
        <begin position="139"/>
        <end position="166"/>
    </location>
</feature>
<feature type="domain" description="Nuclear receptor" evidence="10">
    <location>
        <begin position="57"/>
        <end position="140"/>
    </location>
</feature>
<evidence type="ECO:0000313" key="11">
    <source>
        <dbReference type="EMBL" id="CAI8034670.1"/>
    </source>
</evidence>
<feature type="region of interest" description="Disordered" evidence="9">
    <location>
        <begin position="242"/>
        <end position="282"/>
    </location>
</feature>
<keyword evidence="4" id="KW-0805">Transcription regulation</keyword>
<evidence type="ECO:0000256" key="5">
    <source>
        <dbReference type="ARBA" id="ARBA00023125"/>
    </source>
</evidence>
<dbReference type="PANTHER" id="PTHR47630">
    <property type="entry name" value="NUCLEAR HORMONE RECEPTOR FAMILY-RELATED-RELATED"/>
    <property type="match status" value="1"/>
</dbReference>
<keyword evidence="8" id="KW-0539">Nucleus</keyword>
<evidence type="ECO:0000259" key="10">
    <source>
        <dbReference type="PROSITE" id="PS51030"/>
    </source>
</evidence>
<evidence type="ECO:0000256" key="3">
    <source>
        <dbReference type="ARBA" id="ARBA00022833"/>
    </source>
</evidence>
<evidence type="ECO:0000256" key="8">
    <source>
        <dbReference type="ARBA" id="ARBA00023242"/>
    </source>
</evidence>
<dbReference type="PROSITE" id="PS51030">
    <property type="entry name" value="NUCLEAR_REC_DBD_2"/>
    <property type="match status" value="1"/>
</dbReference>
<feature type="region of interest" description="Disordered" evidence="9">
    <location>
        <begin position="318"/>
        <end position="448"/>
    </location>
</feature>
<keyword evidence="3" id="KW-0862">Zinc</keyword>
<dbReference type="SMART" id="SM00399">
    <property type="entry name" value="ZnF_C4"/>
    <property type="match status" value="1"/>
</dbReference>
<accession>A0AA35SR07</accession>
<dbReference type="CDD" id="cd06916">
    <property type="entry name" value="NR_DBD_like"/>
    <property type="match status" value="1"/>
</dbReference>
<dbReference type="PRINTS" id="PR00047">
    <property type="entry name" value="STROIDFINGER"/>
</dbReference>
<sequence length="464" mass="49107">MSLVSEETPPGLLYVSTCSPQSVPTPQGGYSTPETTTASLSPPQRQAGGQKTGTVTGTMCAVCGEISSRETMFRKHYGVICCEACKCFFRRTVQMSRDYKCRYDGRCTIGRFPENMKQVCQACRFTQCLRAGMKIESVKKFPRKGGREGKQSGGGDSENSDGTGSDQAKFQKVLKNFSKGKKRAKSAIAGGGEEETSTNGTLFSPRPKQVKAESETDVDSDLRFSPCPTSLMSSIGLGDQSIVSSLPRGGDVVNGESGVPHSTPTPAPGGGGVKRTPQDPQTLISKKMRLESTLSQLRPLSPPLSAVLYTSLSPPPLPQSAPYTPPSFQHTSSAHYHHYPYSSHPGSVVNSPESHPPSVYNSHANTPYATPHGTPVHSPLPSPTTVGPASSSIHPPRSSVPSPLLPPLSPNLHPAQQSPLLPEPRSCLPQLVTAGSIQGPPRGPAPPPVHGVLPFIPAAGPVLY</sequence>
<evidence type="ECO:0000256" key="2">
    <source>
        <dbReference type="ARBA" id="ARBA00022771"/>
    </source>
</evidence>
<keyword evidence="5" id="KW-0238">DNA-binding</keyword>
<feature type="region of interest" description="Disordered" evidence="9">
    <location>
        <begin position="181"/>
        <end position="224"/>
    </location>
</feature>
<dbReference type="EMBL" id="CASHTH010002751">
    <property type="protein sequence ID" value="CAI8034670.1"/>
    <property type="molecule type" value="Genomic_DNA"/>
</dbReference>
<dbReference type="GO" id="GO:0043565">
    <property type="term" value="F:sequence-specific DNA binding"/>
    <property type="evidence" value="ECO:0007669"/>
    <property type="project" value="InterPro"/>
</dbReference>
<gene>
    <name evidence="11" type="ORF">GBAR_LOCUS19495</name>
</gene>
<evidence type="ECO:0000313" key="12">
    <source>
        <dbReference type="Proteomes" id="UP001174909"/>
    </source>
</evidence>
<dbReference type="InterPro" id="IPR052499">
    <property type="entry name" value="C.elegans_NHRs"/>
</dbReference>
<protein>
    <submittedName>
        <fullName evidence="11">Steroid hormone receptor ERR1</fullName>
    </submittedName>
</protein>
<keyword evidence="6" id="KW-0804">Transcription</keyword>
<evidence type="ECO:0000256" key="4">
    <source>
        <dbReference type="ARBA" id="ARBA00023015"/>
    </source>
</evidence>
<reference evidence="11" key="1">
    <citation type="submission" date="2023-03" db="EMBL/GenBank/DDBJ databases">
        <authorList>
            <person name="Steffen K."/>
            <person name="Cardenas P."/>
        </authorList>
    </citation>
    <scope>NUCLEOTIDE SEQUENCE</scope>
</reference>
<keyword evidence="7 11" id="KW-0675">Receptor</keyword>
<dbReference type="SUPFAM" id="SSF57716">
    <property type="entry name" value="Glucocorticoid receptor-like (DNA-binding domain)"/>
    <property type="match status" value="1"/>
</dbReference>
<evidence type="ECO:0000256" key="7">
    <source>
        <dbReference type="ARBA" id="ARBA00023170"/>
    </source>
</evidence>
<dbReference type="PANTHER" id="PTHR47630:SF6">
    <property type="entry name" value="NUCLEAR HORMONE RECEPTOR FAMILY"/>
    <property type="match status" value="1"/>
</dbReference>
<feature type="compositionally biased region" description="Polar residues" evidence="9">
    <location>
        <begin position="383"/>
        <end position="393"/>
    </location>
</feature>
<dbReference type="GO" id="GO:0003700">
    <property type="term" value="F:DNA-binding transcription factor activity"/>
    <property type="evidence" value="ECO:0007669"/>
    <property type="project" value="InterPro"/>
</dbReference>
<dbReference type="Pfam" id="PF00105">
    <property type="entry name" value="zf-C4"/>
    <property type="match status" value="1"/>
</dbReference>
<comment type="caution">
    <text evidence="11">The sequence shown here is derived from an EMBL/GenBank/DDBJ whole genome shotgun (WGS) entry which is preliminary data.</text>
</comment>